<gene>
    <name evidence="5" type="ORF">Acr_09g0009200</name>
</gene>
<dbReference type="Proteomes" id="UP000585474">
    <property type="component" value="Unassembled WGS sequence"/>
</dbReference>
<dbReference type="PANTHER" id="PTHR13068:SF112">
    <property type="entry name" value="TRANSCRIPTION TERMINATION FACTOR 3, MITOCHONDRIAL"/>
    <property type="match status" value="1"/>
</dbReference>
<dbReference type="GO" id="GO:0006353">
    <property type="term" value="P:DNA-templated transcription termination"/>
    <property type="evidence" value="ECO:0007669"/>
    <property type="project" value="UniProtKB-KW"/>
</dbReference>
<evidence type="ECO:0000256" key="3">
    <source>
        <dbReference type="ARBA" id="ARBA00022946"/>
    </source>
</evidence>
<keyword evidence="2" id="KW-0805">Transcription regulation</keyword>
<keyword evidence="3" id="KW-0809">Transit peptide</keyword>
<evidence type="ECO:0000256" key="4">
    <source>
        <dbReference type="SAM" id="MobiDB-lite"/>
    </source>
</evidence>
<dbReference type="InterPro" id="IPR003690">
    <property type="entry name" value="MTERF"/>
</dbReference>
<feature type="region of interest" description="Disordered" evidence="4">
    <location>
        <begin position="53"/>
        <end position="80"/>
    </location>
</feature>
<dbReference type="InterPro" id="IPR038538">
    <property type="entry name" value="MTERF_sf"/>
</dbReference>
<evidence type="ECO:0000256" key="2">
    <source>
        <dbReference type="ARBA" id="ARBA00022472"/>
    </source>
</evidence>
<keyword evidence="2" id="KW-0804">Transcription</keyword>
<keyword evidence="2" id="KW-0806">Transcription termination</keyword>
<dbReference type="OrthoDB" id="637682at2759"/>
<sequence>MGRAMANNTLDLCHRGLQEAKEAEHLDAILADDEIIFLERGHLIRDAGLSTSVPSPSMSWNNDSTARPSSSLGGRDPSTSTTGRFTRWGYCCSWLHIRKKMFPPLAVRETWDLTIATIALCGFSRTGALMIKVFMLCSKSASVLRAYKGNGAVGTGIYLKSIGIQERKLPSIVVKCPKILTLHLDEKLIPMVQCLATLGTKPSEVASAITKFPHILSHSVEEKLCPVLAFFQALGVPEKQLGKMLLLNPRIISYSIESKLSQIVDFLASLGLSKEGMIGKVLVKNPFIMGYSVDKRLRPTLEFLKSIGLSELNLQKVAVNFPEVLCRDVNKILRPNFTYLKGCGFEGGQIVALVTGYPPILIKSISNSLEPRIRFLVEVMGRRIEEVADYPYFFRHGFRKRLELRQKILKQKSIHCSLSEMLECNQKKFLLKFGLIEQYA</sequence>
<dbReference type="GO" id="GO:0003676">
    <property type="term" value="F:nucleic acid binding"/>
    <property type="evidence" value="ECO:0007669"/>
    <property type="project" value="InterPro"/>
</dbReference>
<comment type="similarity">
    <text evidence="1">Belongs to the mTERF family.</text>
</comment>
<protein>
    <submittedName>
        <fullName evidence="5">Mitochondrial transcription termination factor family protein</fullName>
    </submittedName>
</protein>
<dbReference type="SMART" id="SM00733">
    <property type="entry name" value="Mterf"/>
    <property type="match status" value="7"/>
</dbReference>
<evidence type="ECO:0000313" key="6">
    <source>
        <dbReference type="Proteomes" id="UP000585474"/>
    </source>
</evidence>
<evidence type="ECO:0000256" key="1">
    <source>
        <dbReference type="ARBA" id="ARBA00007692"/>
    </source>
</evidence>
<evidence type="ECO:0000313" key="5">
    <source>
        <dbReference type="EMBL" id="GFY94474.1"/>
    </source>
</evidence>
<keyword evidence="6" id="KW-1185">Reference proteome</keyword>
<dbReference type="AlphaFoldDB" id="A0A7J0F704"/>
<dbReference type="EMBL" id="BJWL01000009">
    <property type="protein sequence ID" value="GFY94474.1"/>
    <property type="molecule type" value="Genomic_DNA"/>
</dbReference>
<organism evidence="5 6">
    <name type="scientific">Actinidia rufa</name>
    <dbReference type="NCBI Taxonomy" id="165716"/>
    <lineage>
        <taxon>Eukaryota</taxon>
        <taxon>Viridiplantae</taxon>
        <taxon>Streptophyta</taxon>
        <taxon>Embryophyta</taxon>
        <taxon>Tracheophyta</taxon>
        <taxon>Spermatophyta</taxon>
        <taxon>Magnoliopsida</taxon>
        <taxon>eudicotyledons</taxon>
        <taxon>Gunneridae</taxon>
        <taxon>Pentapetalae</taxon>
        <taxon>asterids</taxon>
        <taxon>Ericales</taxon>
        <taxon>Actinidiaceae</taxon>
        <taxon>Actinidia</taxon>
    </lineage>
</organism>
<accession>A0A7J0F704</accession>
<name>A0A7J0F704_9ERIC</name>
<comment type="caution">
    <text evidence="5">The sequence shown here is derived from an EMBL/GenBank/DDBJ whole genome shotgun (WGS) entry which is preliminary data.</text>
</comment>
<dbReference type="PANTHER" id="PTHR13068">
    <property type="entry name" value="CGI-12 PROTEIN-RELATED"/>
    <property type="match status" value="1"/>
</dbReference>
<dbReference type="Pfam" id="PF02536">
    <property type="entry name" value="mTERF"/>
    <property type="match status" value="1"/>
</dbReference>
<proteinExistence type="inferred from homology"/>
<reference evidence="5 6" key="1">
    <citation type="submission" date="2019-07" db="EMBL/GenBank/DDBJ databases">
        <title>De Novo Assembly of kiwifruit Actinidia rufa.</title>
        <authorList>
            <person name="Sugita-Konishi S."/>
            <person name="Sato K."/>
            <person name="Mori E."/>
            <person name="Abe Y."/>
            <person name="Kisaki G."/>
            <person name="Hamano K."/>
            <person name="Suezawa K."/>
            <person name="Otani M."/>
            <person name="Fukuda T."/>
            <person name="Manabe T."/>
            <person name="Gomi K."/>
            <person name="Tabuchi M."/>
            <person name="Akimitsu K."/>
            <person name="Kataoka I."/>
        </authorList>
    </citation>
    <scope>NUCLEOTIDE SEQUENCE [LARGE SCALE GENOMIC DNA]</scope>
    <source>
        <strain evidence="6">cv. Fuchu</strain>
    </source>
</reference>
<dbReference type="Gene3D" id="1.25.70.10">
    <property type="entry name" value="Transcription termination factor 3, mitochondrial"/>
    <property type="match status" value="2"/>
</dbReference>
<dbReference type="FunFam" id="1.25.70.10:FF:000012">
    <property type="entry name" value="transcription termination factor MTERF6, chloroplastic/mitochondrial"/>
    <property type="match status" value="1"/>
</dbReference>